<dbReference type="GO" id="GO:0005198">
    <property type="term" value="F:structural molecule activity"/>
    <property type="evidence" value="ECO:0007669"/>
    <property type="project" value="InterPro"/>
</dbReference>
<evidence type="ECO:0000313" key="9">
    <source>
        <dbReference type="EMBL" id="QLG74453.1"/>
    </source>
</evidence>
<dbReference type="KEGG" id="zmk:HG535_0G03360"/>
<feature type="region of interest" description="Disordered" evidence="8">
    <location>
        <begin position="1"/>
        <end position="53"/>
    </location>
</feature>
<protein>
    <recommendedName>
        <fullName evidence="6">Clathrin light chain</fullName>
    </recommendedName>
</protein>
<name>A0A7H9B7H0_ZYGMR</name>
<dbReference type="GO" id="GO:0016192">
    <property type="term" value="P:vesicle-mediated transport"/>
    <property type="evidence" value="ECO:0007669"/>
    <property type="project" value="InterPro"/>
</dbReference>
<comment type="subcellular location">
    <subcellularLocation>
        <location evidence="1 6">Cytoplasmic vesicle membrane</location>
        <topology evidence="1 6">Peripheral membrane protein</topology>
        <orientation evidence="1 6">Cytoplasmic side</orientation>
    </subcellularLocation>
    <subcellularLocation>
        <location evidence="6">Membrane</location>
        <location evidence="6">Coated pit</location>
        <topology evidence="6">Peripheral membrane protein</topology>
        <orientation evidence="6">Cytoplasmic side</orientation>
    </subcellularLocation>
    <text evidence="6">Cytoplasmic face of coated pits and vesicles.</text>
</comment>
<comment type="similarity">
    <text evidence="2 6">Belongs to the clathrin light chain family.</text>
</comment>
<dbReference type="GO" id="GO:0030132">
    <property type="term" value="C:clathrin coat of coated pit"/>
    <property type="evidence" value="ECO:0007669"/>
    <property type="project" value="InterPro"/>
</dbReference>
<dbReference type="OrthoDB" id="5512at2759"/>
<evidence type="ECO:0000256" key="2">
    <source>
        <dbReference type="ARBA" id="ARBA00005263"/>
    </source>
</evidence>
<keyword evidence="7" id="KW-0175">Coiled coil</keyword>
<dbReference type="EMBL" id="CP058610">
    <property type="protein sequence ID" value="QLG74453.1"/>
    <property type="molecule type" value="Genomic_DNA"/>
</dbReference>
<dbReference type="Proteomes" id="UP000509704">
    <property type="component" value="Chromosome 7"/>
</dbReference>
<dbReference type="AlphaFoldDB" id="A0A7H9B7H0"/>
<dbReference type="RefSeq" id="XP_037146178.1">
    <property type="nucleotide sequence ID" value="XM_037290283.1"/>
</dbReference>
<dbReference type="InterPro" id="IPR000996">
    <property type="entry name" value="Clathrin_L-chain"/>
</dbReference>
<dbReference type="GeneID" id="59238236"/>
<accession>A0A7H9B7H0</accession>
<sequence length="170" mass="19631">MSVEGENYIGDSEPDLLDASETEYGNVQEQQSQEENNGYATEHGTEIEDTDGNTATIAAWKEKRQAEIEEKDASDEQERKELKEEAVKHIDDFYDNYNRKKEQQLETVRREAEEFLKKKDNFFSQDNTTTWDRALQLINEDDADILGGRDRSKFKEILQRMKGNTNAPGA</sequence>
<evidence type="ECO:0000256" key="8">
    <source>
        <dbReference type="SAM" id="MobiDB-lite"/>
    </source>
</evidence>
<keyword evidence="3 6" id="KW-0472">Membrane</keyword>
<dbReference type="GO" id="GO:0006886">
    <property type="term" value="P:intracellular protein transport"/>
    <property type="evidence" value="ECO:0007669"/>
    <property type="project" value="InterPro"/>
</dbReference>
<feature type="coiled-coil region" evidence="7">
    <location>
        <begin position="63"/>
        <end position="118"/>
    </location>
</feature>
<proteinExistence type="inferred from homology"/>
<evidence type="ECO:0000256" key="4">
    <source>
        <dbReference type="ARBA" id="ARBA00023176"/>
    </source>
</evidence>
<feature type="compositionally biased region" description="Low complexity" evidence="8">
    <location>
        <begin position="26"/>
        <end position="37"/>
    </location>
</feature>
<evidence type="ECO:0000256" key="3">
    <source>
        <dbReference type="ARBA" id="ARBA00023136"/>
    </source>
</evidence>
<dbReference type="Pfam" id="PF01086">
    <property type="entry name" value="Clathrin_lg_ch"/>
    <property type="match status" value="1"/>
</dbReference>
<comment type="function">
    <text evidence="6">Clathrin is the major protein of the polyhedral coat of coated pits and vesicles.</text>
</comment>
<keyword evidence="5 6" id="KW-0968">Cytoplasmic vesicle</keyword>
<reference evidence="9 10" key="1">
    <citation type="submission" date="2020-07" db="EMBL/GenBank/DDBJ databases">
        <title>The yeast mating-type switching endonuclease HO is a domesticated member of an unorthodox homing genetic element family.</title>
        <authorList>
            <person name="Coughlan A.Y."/>
            <person name="Lombardi L."/>
            <person name="Braun-Galleani S."/>
            <person name="Martos A.R."/>
            <person name="Galeote V."/>
            <person name="Bigey F."/>
            <person name="Dequin S."/>
            <person name="Byrne K.P."/>
            <person name="Wolfe K.H."/>
        </authorList>
    </citation>
    <scope>NUCLEOTIDE SEQUENCE [LARGE SCALE GENOMIC DNA]</scope>
    <source>
        <strain evidence="9 10">NRRL Y-6702</strain>
    </source>
</reference>
<keyword evidence="4 6" id="KW-0168">Coated pit</keyword>
<evidence type="ECO:0000256" key="6">
    <source>
        <dbReference type="RuleBase" id="RU363137"/>
    </source>
</evidence>
<dbReference type="GO" id="GO:0030130">
    <property type="term" value="C:clathrin coat of trans-Golgi network vesicle"/>
    <property type="evidence" value="ECO:0007669"/>
    <property type="project" value="InterPro"/>
</dbReference>
<evidence type="ECO:0000256" key="1">
    <source>
        <dbReference type="ARBA" id="ARBA00004180"/>
    </source>
</evidence>
<organism evidence="9 10">
    <name type="scientific">Zygotorulaspora mrakii</name>
    <name type="common">Zygosaccharomyces mrakii</name>
    <dbReference type="NCBI Taxonomy" id="42260"/>
    <lineage>
        <taxon>Eukaryota</taxon>
        <taxon>Fungi</taxon>
        <taxon>Dikarya</taxon>
        <taxon>Ascomycota</taxon>
        <taxon>Saccharomycotina</taxon>
        <taxon>Saccharomycetes</taxon>
        <taxon>Saccharomycetales</taxon>
        <taxon>Saccharomycetaceae</taxon>
        <taxon>Zygotorulaspora</taxon>
    </lineage>
</organism>
<evidence type="ECO:0000256" key="7">
    <source>
        <dbReference type="SAM" id="Coils"/>
    </source>
</evidence>
<gene>
    <name evidence="9" type="ORF">HG535_0G03360</name>
</gene>
<evidence type="ECO:0000256" key="5">
    <source>
        <dbReference type="ARBA" id="ARBA00023329"/>
    </source>
</evidence>
<feature type="compositionally biased region" description="Acidic residues" evidence="8">
    <location>
        <begin position="12"/>
        <end position="21"/>
    </location>
</feature>
<evidence type="ECO:0000313" key="10">
    <source>
        <dbReference type="Proteomes" id="UP000509704"/>
    </source>
</evidence>
<keyword evidence="10" id="KW-1185">Reference proteome</keyword>